<dbReference type="AlphaFoldDB" id="A0A9E7BZG1"/>
<keyword evidence="8" id="KW-1185">Reference proteome</keyword>
<evidence type="ECO:0000256" key="6">
    <source>
        <dbReference type="ARBA" id="ARBA00023033"/>
    </source>
</evidence>
<dbReference type="Proteomes" id="UP001162834">
    <property type="component" value="Chromosome"/>
</dbReference>
<dbReference type="EMBL" id="CP087164">
    <property type="protein sequence ID" value="UGS35281.1"/>
    <property type="molecule type" value="Genomic_DNA"/>
</dbReference>
<keyword evidence="3" id="KW-0479">Metal-binding</keyword>
<sequence>MASGHISDIGCRFDPLDPSQADGRYALWAEAREHEPVFYSPKYDLWFVTRYHDVEAVLKDVSGFSKCDDFAPARPWPEEVQRELDKGYSWHYFLSNNDPPEHTPLKRVVTKAMSRRQTAAMEPRVRTIARELIDGFAPDGIAELGEKLAWPFPALVALELLGFPGEDMELLKTWGDEWVLLFSDAPVETEAMVAAAAQFVAFQNYVLDHLRDRERSPREDLLSHLVRELHADPEINLALEDIVNLPIQVMTAGHVTGTLLLLEELTELLDGPDLMADVRADPGKIPALVEEALRFEPPVHGTFIRALDDVEVGGVTIPADARVLLSYGSANHDPACFADPDTFAIDRPDVDRHLGFGKGTHYCSGAQLARLEQRVALELLLERCPNLRRVEDRPPQRVRHMWLRGYESLWVQWDAPPASSPTGTPSPRRRT</sequence>
<comment type="similarity">
    <text evidence="1">Belongs to the cytochrome P450 family.</text>
</comment>
<protein>
    <submittedName>
        <fullName evidence="7">Mycinamicin IV hydroxylase/epoxidase</fullName>
        <ecNumber evidence="7">1.14.-.-</ecNumber>
    </submittedName>
</protein>
<dbReference type="GO" id="GO:0016705">
    <property type="term" value="F:oxidoreductase activity, acting on paired donors, with incorporation or reduction of molecular oxygen"/>
    <property type="evidence" value="ECO:0007669"/>
    <property type="project" value="InterPro"/>
</dbReference>
<dbReference type="GO" id="GO:0020037">
    <property type="term" value="F:heme binding"/>
    <property type="evidence" value="ECO:0007669"/>
    <property type="project" value="InterPro"/>
</dbReference>
<proteinExistence type="inferred from homology"/>
<dbReference type="PANTHER" id="PTHR46696:SF1">
    <property type="entry name" value="CYTOCHROME P450 YJIB-RELATED"/>
    <property type="match status" value="1"/>
</dbReference>
<dbReference type="PRINTS" id="PR00359">
    <property type="entry name" value="BP450"/>
</dbReference>
<dbReference type="EC" id="1.14.-.-" evidence="7"/>
<dbReference type="PANTHER" id="PTHR46696">
    <property type="entry name" value="P450, PUTATIVE (EUROFUNG)-RELATED"/>
    <property type="match status" value="1"/>
</dbReference>
<evidence type="ECO:0000256" key="1">
    <source>
        <dbReference type="ARBA" id="ARBA00010617"/>
    </source>
</evidence>
<dbReference type="SUPFAM" id="SSF48264">
    <property type="entry name" value="Cytochrome P450"/>
    <property type="match status" value="1"/>
</dbReference>
<dbReference type="KEGG" id="sbae:DSM104329_01668"/>
<dbReference type="InterPro" id="IPR036396">
    <property type="entry name" value="Cyt_P450_sf"/>
</dbReference>
<dbReference type="RefSeq" id="WP_259314970.1">
    <property type="nucleotide sequence ID" value="NZ_CP087164.1"/>
</dbReference>
<dbReference type="GO" id="GO:0005506">
    <property type="term" value="F:iron ion binding"/>
    <property type="evidence" value="ECO:0007669"/>
    <property type="project" value="InterPro"/>
</dbReference>
<keyword evidence="6" id="KW-0503">Monooxygenase</keyword>
<gene>
    <name evidence="7" type="primary">mycG_2</name>
    <name evidence="7" type="ORF">DSM104329_01668</name>
</gene>
<evidence type="ECO:0000313" key="8">
    <source>
        <dbReference type="Proteomes" id="UP001162834"/>
    </source>
</evidence>
<evidence type="ECO:0000256" key="5">
    <source>
        <dbReference type="ARBA" id="ARBA00023004"/>
    </source>
</evidence>
<dbReference type="GO" id="GO:0004497">
    <property type="term" value="F:monooxygenase activity"/>
    <property type="evidence" value="ECO:0007669"/>
    <property type="project" value="UniProtKB-KW"/>
</dbReference>
<evidence type="ECO:0000256" key="3">
    <source>
        <dbReference type="ARBA" id="ARBA00022723"/>
    </source>
</evidence>
<dbReference type="Gene3D" id="1.10.630.10">
    <property type="entry name" value="Cytochrome P450"/>
    <property type="match status" value="1"/>
</dbReference>
<dbReference type="InterPro" id="IPR001128">
    <property type="entry name" value="Cyt_P450"/>
</dbReference>
<name>A0A9E7BZG1_9ACTN</name>
<keyword evidence="4 7" id="KW-0560">Oxidoreductase</keyword>
<dbReference type="Pfam" id="PF00067">
    <property type="entry name" value="p450"/>
    <property type="match status" value="1"/>
</dbReference>
<organism evidence="7 8">
    <name type="scientific">Capillimicrobium parvum</name>
    <dbReference type="NCBI Taxonomy" id="2884022"/>
    <lineage>
        <taxon>Bacteria</taxon>
        <taxon>Bacillati</taxon>
        <taxon>Actinomycetota</taxon>
        <taxon>Thermoleophilia</taxon>
        <taxon>Solirubrobacterales</taxon>
        <taxon>Capillimicrobiaceae</taxon>
        <taxon>Capillimicrobium</taxon>
    </lineage>
</organism>
<dbReference type="InterPro" id="IPR002397">
    <property type="entry name" value="Cyt_P450_B"/>
</dbReference>
<dbReference type="FunFam" id="1.10.630.10:FF:000018">
    <property type="entry name" value="Cytochrome P450 monooxygenase"/>
    <property type="match status" value="1"/>
</dbReference>
<reference evidence="7" key="1">
    <citation type="journal article" date="2022" name="Int. J. Syst. Evol. Microbiol.">
        <title>Pseudomonas aegrilactucae sp. nov. and Pseudomonas morbosilactucae sp. nov., pathogens causing bacterial rot of lettuce in Japan.</title>
        <authorList>
            <person name="Sawada H."/>
            <person name="Fujikawa T."/>
            <person name="Satou M."/>
        </authorList>
    </citation>
    <scope>NUCLEOTIDE SEQUENCE</scope>
    <source>
        <strain evidence="7">0166_1</strain>
    </source>
</reference>
<evidence type="ECO:0000256" key="4">
    <source>
        <dbReference type="ARBA" id="ARBA00023002"/>
    </source>
</evidence>
<accession>A0A9E7BZG1</accession>
<keyword evidence="5" id="KW-0408">Iron</keyword>
<evidence type="ECO:0000313" key="7">
    <source>
        <dbReference type="EMBL" id="UGS35281.1"/>
    </source>
</evidence>
<keyword evidence="2" id="KW-0349">Heme</keyword>
<evidence type="ECO:0000256" key="2">
    <source>
        <dbReference type="ARBA" id="ARBA00022617"/>
    </source>
</evidence>